<name>A0ABQ5LRB1_9RHOB</name>
<protein>
    <submittedName>
        <fullName evidence="2">Uncharacterized protein</fullName>
    </submittedName>
</protein>
<keyword evidence="1" id="KW-0812">Transmembrane</keyword>
<feature type="transmembrane region" description="Helical" evidence="1">
    <location>
        <begin position="7"/>
        <end position="30"/>
    </location>
</feature>
<keyword evidence="1" id="KW-1133">Transmembrane helix</keyword>
<sequence>MPQRQRLAYLILLIAVVVMPTAMSLAWYAISRDPNLRPLGITKQALYAYNGGGDGVEIVAVVDWPASDTGERSRAQLTRALTESFAAKGVEIRIEFRAGQAAGQVTYIIGKSVLGPYPTTRAAEGISAAVEAFRMY</sequence>
<dbReference type="Proteomes" id="UP001144205">
    <property type="component" value="Unassembled WGS sequence"/>
</dbReference>
<evidence type="ECO:0000313" key="2">
    <source>
        <dbReference type="EMBL" id="GKY86617.1"/>
    </source>
</evidence>
<evidence type="ECO:0000313" key="3">
    <source>
        <dbReference type="Proteomes" id="UP001144205"/>
    </source>
</evidence>
<dbReference type="RefSeq" id="WP_281840579.1">
    <property type="nucleotide sequence ID" value="NZ_BROH01000001.1"/>
</dbReference>
<dbReference type="EMBL" id="BROH01000001">
    <property type="protein sequence ID" value="GKY86617.1"/>
    <property type="molecule type" value="Genomic_DNA"/>
</dbReference>
<reference evidence="2" key="1">
    <citation type="journal article" date="2023" name="Int. J. Syst. Evol. Microbiol.">
        <title>Sinisalibacter aestuarii sp. nov., isolated from estuarine sediment of the Arakawa River.</title>
        <authorList>
            <person name="Arafat S.T."/>
            <person name="Hirano S."/>
            <person name="Sato A."/>
            <person name="Takeuchi K."/>
            <person name="Yasuda T."/>
            <person name="Terahara T."/>
            <person name="Hamada M."/>
            <person name="Kobayashi T."/>
        </authorList>
    </citation>
    <scope>NUCLEOTIDE SEQUENCE</scope>
    <source>
        <strain evidence="2">B-399</strain>
    </source>
</reference>
<gene>
    <name evidence="2" type="ORF">STA1M1_04860</name>
</gene>
<keyword evidence="3" id="KW-1185">Reference proteome</keyword>
<evidence type="ECO:0000256" key="1">
    <source>
        <dbReference type="SAM" id="Phobius"/>
    </source>
</evidence>
<organism evidence="2 3">
    <name type="scientific">Sinisalibacter aestuarii</name>
    <dbReference type="NCBI Taxonomy" id="2949426"/>
    <lineage>
        <taxon>Bacteria</taxon>
        <taxon>Pseudomonadati</taxon>
        <taxon>Pseudomonadota</taxon>
        <taxon>Alphaproteobacteria</taxon>
        <taxon>Rhodobacterales</taxon>
        <taxon>Roseobacteraceae</taxon>
        <taxon>Sinisalibacter</taxon>
    </lineage>
</organism>
<proteinExistence type="predicted"/>
<comment type="caution">
    <text evidence="2">The sequence shown here is derived from an EMBL/GenBank/DDBJ whole genome shotgun (WGS) entry which is preliminary data.</text>
</comment>
<accession>A0ABQ5LRB1</accession>
<keyword evidence="1" id="KW-0472">Membrane</keyword>